<name>A0A328U5R1_9BACL</name>
<dbReference type="AlphaFoldDB" id="A0A328U5R1"/>
<dbReference type="InterPro" id="IPR023210">
    <property type="entry name" value="NADP_OxRdtase_dom"/>
</dbReference>
<keyword evidence="4" id="KW-1185">Reference proteome</keyword>
<protein>
    <submittedName>
        <fullName evidence="3">Aldo/keto reductase</fullName>
    </submittedName>
</protein>
<organism evidence="3 4">
    <name type="scientific">Paenibacillus montanisoli</name>
    <dbReference type="NCBI Taxonomy" id="2081970"/>
    <lineage>
        <taxon>Bacteria</taxon>
        <taxon>Bacillati</taxon>
        <taxon>Bacillota</taxon>
        <taxon>Bacilli</taxon>
        <taxon>Bacillales</taxon>
        <taxon>Paenibacillaceae</taxon>
        <taxon>Paenibacillus</taxon>
    </lineage>
</organism>
<dbReference type="GO" id="GO:0005829">
    <property type="term" value="C:cytosol"/>
    <property type="evidence" value="ECO:0007669"/>
    <property type="project" value="TreeGrafter"/>
</dbReference>
<dbReference type="PANTHER" id="PTHR43364:SF4">
    <property type="entry name" value="NAD(P)-LINKED OXIDOREDUCTASE SUPERFAMILY PROTEIN"/>
    <property type="match status" value="1"/>
</dbReference>
<proteinExistence type="predicted"/>
<comment type="caution">
    <text evidence="3">The sequence shown here is derived from an EMBL/GenBank/DDBJ whole genome shotgun (WGS) entry which is preliminary data.</text>
</comment>
<reference evidence="3 4" key="1">
    <citation type="submission" date="2018-06" db="EMBL/GenBank/DDBJ databases">
        <title>Paenibacillus montanisoli sp. nov., isolated from mountain area soil.</title>
        <authorList>
            <person name="Wu M."/>
        </authorList>
    </citation>
    <scope>NUCLEOTIDE SEQUENCE [LARGE SCALE GENOMIC DNA]</scope>
    <source>
        <strain evidence="3 4">RA17</strain>
    </source>
</reference>
<dbReference type="GO" id="GO:0016491">
    <property type="term" value="F:oxidoreductase activity"/>
    <property type="evidence" value="ECO:0007669"/>
    <property type="project" value="UniProtKB-KW"/>
</dbReference>
<dbReference type="CDD" id="cd19082">
    <property type="entry name" value="AKR_AKR10A1_2"/>
    <property type="match status" value="1"/>
</dbReference>
<gene>
    <name evidence="3" type="ORF">DL346_15695</name>
</gene>
<dbReference type="InterPro" id="IPR050523">
    <property type="entry name" value="AKR_Detox_Biosynth"/>
</dbReference>
<evidence type="ECO:0000313" key="4">
    <source>
        <dbReference type="Proteomes" id="UP000249260"/>
    </source>
</evidence>
<dbReference type="Gene3D" id="3.20.20.100">
    <property type="entry name" value="NADP-dependent oxidoreductase domain"/>
    <property type="match status" value="1"/>
</dbReference>
<evidence type="ECO:0000259" key="2">
    <source>
        <dbReference type="Pfam" id="PF00248"/>
    </source>
</evidence>
<dbReference type="Proteomes" id="UP000249260">
    <property type="component" value="Unassembled WGS sequence"/>
</dbReference>
<dbReference type="Pfam" id="PF00248">
    <property type="entry name" value="Aldo_ket_red"/>
    <property type="match status" value="1"/>
</dbReference>
<evidence type="ECO:0000313" key="3">
    <source>
        <dbReference type="EMBL" id="RAP76781.1"/>
    </source>
</evidence>
<dbReference type="OrthoDB" id="9773828at2"/>
<keyword evidence="1" id="KW-0560">Oxidoreductase</keyword>
<dbReference type="InterPro" id="IPR036812">
    <property type="entry name" value="NAD(P)_OxRdtase_dom_sf"/>
</dbReference>
<dbReference type="EMBL" id="QLUW01000002">
    <property type="protein sequence ID" value="RAP76781.1"/>
    <property type="molecule type" value="Genomic_DNA"/>
</dbReference>
<accession>A0A328U5R1</accession>
<dbReference type="SUPFAM" id="SSF51430">
    <property type="entry name" value="NAD(P)-linked oxidoreductase"/>
    <property type="match status" value="1"/>
</dbReference>
<dbReference type="PANTHER" id="PTHR43364">
    <property type="entry name" value="NADH-SPECIFIC METHYLGLYOXAL REDUCTASE-RELATED"/>
    <property type="match status" value="1"/>
</dbReference>
<sequence length="353" mass="38840">MAVPPLAGYSKPASMKSGRKKIVRYRVIPGTELNAAVICMGTAGFGGHMSREEAYRLLDLYVEQGGNFIDTALVYDDWVGQGRSLTEIRLGEWLKERGHREKLILATKGGHPELATMHIPRLRRQDLKDDIARSLRQLQTEYIDLYWLHRDDASVPVDEIMETLHEELKAGRIRSIGCSNWTVERIKQAQSYAAARGLTPFAASQPLWNLAVITPGAIGDPTLVAMSDADRGYFAETGMTVIPYSSQANGFFSGRYARGTDPGGEGSASAVRRMYFNDASFDRLERVQRLAEELGSSGTAVALAYLTSQPFPVYPIIGTTKPAHVPECCSASELTLTPEQLLYLETGSYVSAV</sequence>
<evidence type="ECO:0000256" key="1">
    <source>
        <dbReference type="ARBA" id="ARBA00023002"/>
    </source>
</evidence>
<feature type="domain" description="NADP-dependent oxidoreductase" evidence="2">
    <location>
        <begin position="38"/>
        <end position="343"/>
    </location>
</feature>